<proteinExistence type="predicted"/>
<name>A0A059KX22_9PSED</name>
<protein>
    <submittedName>
        <fullName evidence="1">p-aminobenzoate N-oxygenase AurF</fullName>
    </submittedName>
</protein>
<organism evidence="1 2">
    <name type="scientific">Pseudomonas mandelii PD30</name>
    <dbReference type="NCBI Taxonomy" id="1419583"/>
    <lineage>
        <taxon>Bacteria</taxon>
        <taxon>Pseudomonadati</taxon>
        <taxon>Pseudomonadota</taxon>
        <taxon>Gammaproteobacteria</taxon>
        <taxon>Pseudomonadales</taxon>
        <taxon>Pseudomonadaceae</taxon>
        <taxon>Pseudomonas</taxon>
    </lineage>
</organism>
<dbReference type="EMBL" id="AZQQ01000097">
    <property type="protein sequence ID" value="KDD66410.1"/>
    <property type="molecule type" value="Genomic_DNA"/>
</dbReference>
<evidence type="ECO:0000313" key="2">
    <source>
        <dbReference type="Proteomes" id="UP000026739"/>
    </source>
</evidence>
<comment type="caution">
    <text evidence="1">The sequence shown here is derived from an EMBL/GenBank/DDBJ whole genome shotgun (WGS) entry which is preliminary data.</text>
</comment>
<reference evidence="1 2" key="1">
    <citation type="submission" date="2013-12" db="EMBL/GenBank/DDBJ databases">
        <authorList>
            <person name="Formusa P.A."/>
            <person name="Habash M."/>
            <person name="Lee H."/>
            <person name="Trevors J.T."/>
        </authorList>
    </citation>
    <scope>NUCLEOTIDE SEQUENCE [LARGE SCALE GENOMIC DNA]</scope>
    <source>
        <strain evidence="1 2">PD30</strain>
    </source>
</reference>
<dbReference type="InterPro" id="IPR025859">
    <property type="entry name" value="AurF/CmlI"/>
</dbReference>
<accession>A0A059KX22</accession>
<sequence length="325" mass="37162">MTGPRTDDLSLPDAWAQRFTLGDWNTRASVRTSEHTYQLPSDLERQLETRHWFPPAFLPYLNHPKIKAAGSAITHRLSAIHLVYFLDYTTRLEHRIVNRSVETIVHDELGASIPRRMKAAALQLYTDEGFHALFSNSLAEQIADLYGMTQRPVMPHRITRLNALLDHAPDRHKALAWFLVGFVSETIIARELLEVCRNELVSSVQEMLRDHLTDEARHSRYFCEVFHYLWLTLNSSQRTFAAKLLVDILLIFFEVDERWLKESLNSVGFRENCIAEILSALTGPQACLQRARSGAGATLQAMEKAGFFDLPFNQQLFAQAGLVDE</sequence>
<dbReference type="Pfam" id="PF11583">
    <property type="entry name" value="AurF"/>
    <property type="match status" value="1"/>
</dbReference>
<gene>
    <name evidence="1" type="ORF">V466_24170</name>
</gene>
<dbReference type="AlphaFoldDB" id="A0A059KX22"/>
<evidence type="ECO:0000313" key="1">
    <source>
        <dbReference type="EMBL" id="KDD66410.1"/>
    </source>
</evidence>
<dbReference type="RefSeq" id="WP_033060519.1">
    <property type="nucleotide sequence ID" value="NZ_AZQQ01000097.1"/>
</dbReference>
<dbReference type="GO" id="GO:0016491">
    <property type="term" value="F:oxidoreductase activity"/>
    <property type="evidence" value="ECO:0007669"/>
    <property type="project" value="InterPro"/>
</dbReference>
<dbReference type="Gene3D" id="1.10.620.20">
    <property type="entry name" value="Ribonucleotide Reductase, subunit A"/>
    <property type="match status" value="1"/>
</dbReference>
<dbReference type="Proteomes" id="UP000026739">
    <property type="component" value="Unassembled WGS sequence"/>
</dbReference>
<dbReference type="InterPro" id="IPR012348">
    <property type="entry name" value="RNR-like"/>
</dbReference>
<dbReference type="eggNOG" id="ENOG5030TTN">
    <property type="taxonomic scope" value="Bacteria"/>
</dbReference>